<dbReference type="InterPro" id="IPR019752">
    <property type="entry name" value="Pyrv/ketoisovalerate_OxRed_cat"/>
</dbReference>
<evidence type="ECO:0000259" key="2">
    <source>
        <dbReference type="Pfam" id="PF01558"/>
    </source>
</evidence>
<dbReference type="InterPro" id="IPR002869">
    <property type="entry name" value="Pyrv_flavodox_OxRed_cen"/>
</dbReference>
<evidence type="ECO:0000313" key="4">
    <source>
        <dbReference type="Proteomes" id="UP000229559"/>
    </source>
</evidence>
<gene>
    <name evidence="3" type="ORF">COT04_01055</name>
</gene>
<evidence type="ECO:0000256" key="1">
    <source>
        <dbReference type="ARBA" id="ARBA00023002"/>
    </source>
</evidence>
<protein>
    <submittedName>
        <fullName evidence="3">Ketoisovalerate oxidoreductase</fullName>
    </submittedName>
</protein>
<reference evidence="4" key="1">
    <citation type="submission" date="2017-09" db="EMBL/GenBank/DDBJ databases">
        <title>Depth-based differentiation of microbial function through sediment-hosted aquifers and enrichment of novel symbionts in the deep terrestrial subsurface.</title>
        <authorList>
            <person name="Probst A.J."/>
            <person name="Ladd B."/>
            <person name="Jarett J.K."/>
            <person name="Geller-Mcgrath D.E."/>
            <person name="Sieber C.M.K."/>
            <person name="Emerson J.B."/>
            <person name="Anantharaman K."/>
            <person name="Thomas B.C."/>
            <person name="Malmstrom R."/>
            <person name="Stieglmeier M."/>
            <person name="Klingl A."/>
            <person name="Woyke T."/>
            <person name="Ryan C.M."/>
            <person name="Banfield J.F."/>
        </authorList>
    </citation>
    <scope>NUCLEOTIDE SEQUENCE [LARGE SCALE GENOMIC DNA]</scope>
</reference>
<keyword evidence="1" id="KW-0560">Oxidoreductase</keyword>
<proteinExistence type="predicted"/>
<dbReference type="SUPFAM" id="SSF53323">
    <property type="entry name" value="Pyruvate-ferredoxin oxidoreductase, PFOR, domain III"/>
    <property type="match status" value="1"/>
</dbReference>
<accession>A0A2M6YQ36</accession>
<dbReference type="PANTHER" id="PTHR42730">
    <property type="entry name" value="2-OXOGLUTARATE SYNTHASE SUBUNIT KORC"/>
    <property type="match status" value="1"/>
</dbReference>
<dbReference type="Proteomes" id="UP000229559">
    <property type="component" value="Unassembled WGS sequence"/>
</dbReference>
<comment type="caution">
    <text evidence="3">The sequence shown here is derived from an EMBL/GenBank/DDBJ whole genome shotgun (WGS) entry which is preliminary data.</text>
</comment>
<dbReference type="Gene3D" id="3.40.920.10">
    <property type="entry name" value="Pyruvate-ferredoxin oxidoreductase, PFOR, domain III"/>
    <property type="match status" value="1"/>
</dbReference>
<evidence type="ECO:0000313" key="3">
    <source>
        <dbReference type="EMBL" id="PIU33259.1"/>
    </source>
</evidence>
<dbReference type="InterPro" id="IPR052554">
    <property type="entry name" value="2-oxoglutarate_synth_KorC"/>
</dbReference>
<dbReference type="Pfam" id="PF01558">
    <property type="entry name" value="POR"/>
    <property type="match status" value="1"/>
</dbReference>
<sequence length="156" mass="17179">MIKVLIAGEGGQGVQVIAEILARAAFLENKKALYIPNFGVEQRGGVSLAFVIIDDKSVVYPKFAKADILAVLADRSWERVKNYLGEKTKVIEGPAITGQDKGLPVKTWNILVLRQINQAGQIVSQKNLIQALEERLAGQFKKNPELKELDLKAVNQ</sequence>
<dbReference type="PANTHER" id="PTHR42730:SF1">
    <property type="entry name" value="2-OXOGLUTARATE SYNTHASE SUBUNIT KORC"/>
    <property type="match status" value="1"/>
</dbReference>
<dbReference type="EMBL" id="PEXA01000033">
    <property type="protein sequence ID" value="PIU33259.1"/>
    <property type="molecule type" value="Genomic_DNA"/>
</dbReference>
<name>A0A2M6YQ36_9BACT</name>
<dbReference type="AlphaFoldDB" id="A0A2M6YQ36"/>
<feature type="domain" description="Pyruvate/ketoisovalerate oxidoreductase catalytic" evidence="2">
    <location>
        <begin position="10"/>
        <end position="91"/>
    </location>
</feature>
<organism evidence="3 4">
    <name type="scientific">Candidatus Shapirobacteria bacterium CG07_land_8_20_14_0_80_39_12</name>
    <dbReference type="NCBI Taxonomy" id="1974480"/>
    <lineage>
        <taxon>Bacteria</taxon>
        <taxon>Candidatus Shapironibacteriota</taxon>
    </lineage>
</organism>
<dbReference type="GO" id="GO:0016903">
    <property type="term" value="F:oxidoreductase activity, acting on the aldehyde or oxo group of donors"/>
    <property type="evidence" value="ECO:0007669"/>
    <property type="project" value="InterPro"/>
</dbReference>